<evidence type="ECO:0000256" key="8">
    <source>
        <dbReference type="ARBA" id="ARBA00022833"/>
    </source>
</evidence>
<feature type="coiled-coil region" evidence="12">
    <location>
        <begin position="315"/>
        <end position="342"/>
    </location>
</feature>
<comment type="caution">
    <text evidence="15">The sequence shown here is derived from an EMBL/GenBank/DDBJ whole genome shotgun (WGS) entry which is preliminary data.</text>
</comment>
<keyword evidence="4 15" id="KW-0645">Protease</keyword>
<accession>A0ABW2Q1R7</accession>
<evidence type="ECO:0000259" key="14">
    <source>
        <dbReference type="Pfam" id="PF02163"/>
    </source>
</evidence>
<evidence type="ECO:0000256" key="10">
    <source>
        <dbReference type="ARBA" id="ARBA00023049"/>
    </source>
</evidence>
<comment type="cofactor">
    <cofactor evidence="1">
        <name>Zn(2+)</name>
        <dbReference type="ChEBI" id="CHEBI:29105"/>
    </cofactor>
</comment>
<protein>
    <submittedName>
        <fullName evidence="15">Site-2 protease family protein</fullName>
    </submittedName>
</protein>
<dbReference type="EMBL" id="JBHTCO010000041">
    <property type="protein sequence ID" value="MFC7394915.1"/>
    <property type="molecule type" value="Genomic_DNA"/>
</dbReference>
<evidence type="ECO:0000256" key="11">
    <source>
        <dbReference type="ARBA" id="ARBA00023136"/>
    </source>
</evidence>
<keyword evidence="6" id="KW-0479">Metal-binding</keyword>
<dbReference type="InterPro" id="IPR008915">
    <property type="entry name" value="Peptidase_M50"/>
</dbReference>
<feature type="transmembrane region" description="Helical" evidence="13">
    <location>
        <begin position="109"/>
        <end position="131"/>
    </location>
</feature>
<dbReference type="Proteomes" id="UP001596505">
    <property type="component" value="Unassembled WGS sequence"/>
</dbReference>
<keyword evidence="12" id="KW-0175">Coiled coil</keyword>
<feature type="transmembrane region" description="Helical" evidence="13">
    <location>
        <begin position="173"/>
        <end position="203"/>
    </location>
</feature>
<evidence type="ECO:0000256" key="12">
    <source>
        <dbReference type="SAM" id="Coils"/>
    </source>
</evidence>
<feature type="transmembrane region" description="Helical" evidence="13">
    <location>
        <begin position="77"/>
        <end position="97"/>
    </location>
</feature>
<evidence type="ECO:0000313" key="15">
    <source>
        <dbReference type="EMBL" id="MFC7394915.1"/>
    </source>
</evidence>
<keyword evidence="5 13" id="KW-0812">Transmembrane</keyword>
<name>A0ABW2Q1R7_9BACL</name>
<proteinExistence type="inferred from homology"/>
<comment type="similarity">
    <text evidence="3">Belongs to the peptidase M50B family.</text>
</comment>
<evidence type="ECO:0000256" key="3">
    <source>
        <dbReference type="ARBA" id="ARBA00007931"/>
    </source>
</evidence>
<evidence type="ECO:0000256" key="9">
    <source>
        <dbReference type="ARBA" id="ARBA00022989"/>
    </source>
</evidence>
<keyword evidence="8" id="KW-0862">Zinc</keyword>
<feature type="transmembrane region" description="Helical" evidence="13">
    <location>
        <begin position="353"/>
        <end position="371"/>
    </location>
</feature>
<feature type="transmembrane region" description="Helical" evidence="13">
    <location>
        <begin position="9"/>
        <end position="26"/>
    </location>
</feature>
<dbReference type="GO" id="GO:0008233">
    <property type="term" value="F:peptidase activity"/>
    <property type="evidence" value="ECO:0007669"/>
    <property type="project" value="UniProtKB-KW"/>
</dbReference>
<comment type="subcellular location">
    <subcellularLocation>
        <location evidence="2">Membrane</location>
        <topology evidence="2">Multi-pass membrane protein</topology>
    </subcellularLocation>
</comment>
<keyword evidence="16" id="KW-1185">Reference proteome</keyword>
<evidence type="ECO:0000256" key="13">
    <source>
        <dbReference type="SAM" id="Phobius"/>
    </source>
</evidence>
<dbReference type="PANTHER" id="PTHR39188:SF3">
    <property type="entry name" value="STAGE IV SPORULATION PROTEIN FB"/>
    <property type="match status" value="1"/>
</dbReference>
<reference evidence="16" key="1">
    <citation type="journal article" date="2019" name="Int. J. Syst. Evol. Microbiol.">
        <title>The Global Catalogue of Microorganisms (GCM) 10K type strain sequencing project: providing services to taxonomists for standard genome sequencing and annotation.</title>
        <authorList>
            <consortium name="The Broad Institute Genomics Platform"/>
            <consortium name="The Broad Institute Genome Sequencing Center for Infectious Disease"/>
            <person name="Wu L."/>
            <person name="Ma J."/>
        </authorList>
    </citation>
    <scope>NUCLEOTIDE SEQUENCE [LARGE SCALE GENOMIC DNA]</scope>
    <source>
        <strain evidence="16">CGMCC 1.16305</strain>
    </source>
</reference>
<keyword evidence="9 13" id="KW-1133">Transmembrane helix</keyword>
<dbReference type="CDD" id="cd06160">
    <property type="entry name" value="S2P-M50_like_2"/>
    <property type="match status" value="1"/>
</dbReference>
<evidence type="ECO:0000256" key="5">
    <source>
        <dbReference type="ARBA" id="ARBA00022692"/>
    </source>
</evidence>
<dbReference type="PANTHER" id="PTHR39188">
    <property type="entry name" value="MEMBRANE-ASSOCIATED ZINC METALLOPROTEASE M50B"/>
    <property type="match status" value="1"/>
</dbReference>
<evidence type="ECO:0000256" key="2">
    <source>
        <dbReference type="ARBA" id="ARBA00004141"/>
    </source>
</evidence>
<evidence type="ECO:0000313" key="16">
    <source>
        <dbReference type="Proteomes" id="UP001596505"/>
    </source>
</evidence>
<keyword evidence="7" id="KW-0378">Hydrolase</keyword>
<evidence type="ECO:0000256" key="1">
    <source>
        <dbReference type="ARBA" id="ARBA00001947"/>
    </source>
</evidence>
<feature type="domain" description="Peptidase M50" evidence="14">
    <location>
        <begin position="56"/>
        <end position="129"/>
    </location>
</feature>
<dbReference type="GO" id="GO:0006508">
    <property type="term" value="P:proteolysis"/>
    <property type="evidence" value="ECO:0007669"/>
    <property type="project" value="UniProtKB-KW"/>
</dbReference>
<keyword evidence="11 13" id="KW-0472">Membrane</keyword>
<dbReference type="RefSeq" id="WP_380968881.1">
    <property type="nucleotide sequence ID" value="NZ_JBHTCO010000041.1"/>
</dbReference>
<evidence type="ECO:0000256" key="7">
    <source>
        <dbReference type="ARBA" id="ARBA00022801"/>
    </source>
</evidence>
<feature type="transmembrane region" description="Helical" evidence="13">
    <location>
        <begin position="38"/>
        <end position="65"/>
    </location>
</feature>
<organism evidence="15 16">
    <name type="scientific">Scopulibacillus cellulosilyticus</name>
    <dbReference type="NCBI Taxonomy" id="2665665"/>
    <lineage>
        <taxon>Bacteria</taxon>
        <taxon>Bacillati</taxon>
        <taxon>Bacillota</taxon>
        <taxon>Bacilli</taxon>
        <taxon>Bacillales</taxon>
        <taxon>Sporolactobacillaceae</taxon>
        <taxon>Scopulibacillus</taxon>
    </lineage>
</organism>
<keyword evidence="10" id="KW-0482">Metalloprotease</keyword>
<evidence type="ECO:0000256" key="4">
    <source>
        <dbReference type="ARBA" id="ARBA00022670"/>
    </source>
</evidence>
<evidence type="ECO:0000256" key="6">
    <source>
        <dbReference type="ARBA" id="ARBA00022723"/>
    </source>
</evidence>
<feature type="transmembrane region" description="Helical" evidence="13">
    <location>
        <begin position="136"/>
        <end position="153"/>
    </location>
</feature>
<sequence>MAENKTKKGVLVTIGLLILTKLKWLLALLKFSKFGGTLISLVVSLAGYAIFFGWGFAAAIVYLIFVHEMGHLVAAKLKGIKTSPAVFVPFLGAVIGIKEQPKDAATEAYLAYGGPFAGLISVIPAIILYYLTHQPYWALVVMLGAMINLFNLFPVSPLDGGRIVAVLSTKIWFIALIALLVLIIISPTPIMFLILIFGFFTWWSRVREGYKRRKIDLHIKAKQKMIESLENYKDDIFYAFGFDEEGGPMVNESMIMYHLRLMRQHIDDIHVRVSDMKKWYIPFIQDKERLKKDALIYEMNLYHELIAFLQHTPDYSSIERKINQAEQEIADLEREKSKLKEYYKAKPSTKWKVLIAYILLAACLSFLSIYARQVLDTTLGYIY</sequence>
<dbReference type="Pfam" id="PF02163">
    <property type="entry name" value="Peptidase_M50"/>
    <property type="match status" value="1"/>
</dbReference>
<gene>
    <name evidence="15" type="ORF">ACFQRG_18545</name>
</gene>